<accession>A0A7J8PD93</accession>
<feature type="domain" description="RNase H type-1" evidence="1">
    <location>
        <begin position="48"/>
        <end position="168"/>
    </location>
</feature>
<evidence type="ECO:0000313" key="3">
    <source>
        <dbReference type="Proteomes" id="UP000593578"/>
    </source>
</evidence>
<dbReference type="EMBL" id="JABEZZ010000006">
    <property type="protein sequence ID" value="MBA0587178.1"/>
    <property type="molecule type" value="Genomic_DNA"/>
</dbReference>
<proteinExistence type="predicted"/>
<dbReference type="GO" id="GO:0003676">
    <property type="term" value="F:nucleic acid binding"/>
    <property type="evidence" value="ECO:0007669"/>
    <property type="project" value="InterPro"/>
</dbReference>
<dbReference type="InterPro" id="IPR002156">
    <property type="entry name" value="RNaseH_domain"/>
</dbReference>
<dbReference type="PANTHER" id="PTHR47074:SF61">
    <property type="entry name" value="RNASE H TYPE-1 DOMAIN-CONTAINING PROTEIN"/>
    <property type="match status" value="1"/>
</dbReference>
<dbReference type="CDD" id="cd06222">
    <property type="entry name" value="RNase_H_like"/>
    <property type="match status" value="1"/>
</dbReference>
<protein>
    <recommendedName>
        <fullName evidence="1">RNase H type-1 domain-containing protein</fullName>
    </recommendedName>
</protein>
<dbReference type="Gene3D" id="3.30.420.10">
    <property type="entry name" value="Ribonuclease H-like superfamily/Ribonuclease H"/>
    <property type="match status" value="1"/>
</dbReference>
<evidence type="ECO:0000313" key="2">
    <source>
        <dbReference type="EMBL" id="MBA0587178.1"/>
    </source>
</evidence>
<organism evidence="2 3">
    <name type="scientific">Gossypium raimondii</name>
    <name type="common">Peruvian cotton</name>
    <name type="synonym">Gossypium klotzschianum subsp. raimondii</name>
    <dbReference type="NCBI Taxonomy" id="29730"/>
    <lineage>
        <taxon>Eukaryota</taxon>
        <taxon>Viridiplantae</taxon>
        <taxon>Streptophyta</taxon>
        <taxon>Embryophyta</taxon>
        <taxon>Tracheophyta</taxon>
        <taxon>Spermatophyta</taxon>
        <taxon>Magnoliopsida</taxon>
        <taxon>eudicotyledons</taxon>
        <taxon>Gunneridae</taxon>
        <taxon>Pentapetalae</taxon>
        <taxon>rosids</taxon>
        <taxon>malvids</taxon>
        <taxon>Malvales</taxon>
        <taxon>Malvaceae</taxon>
        <taxon>Malvoideae</taxon>
        <taxon>Gossypium</taxon>
    </lineage>
</organism>
<dbReference type="GO" id="GO:0004523">
    <property type="term" value="F:RNA-DNA hybrid ribonuclease activity"/>
    <property type="evidence" value="ECO:0007669"/>
    <property type="project" value="InterPro"/>
</dbReference>
<dbReference type="InterPro" id="IPR052929">
    <property type="entry name" value="RNase_H-like_EbsB-rel"/>
</dbReference>
<reference evidence="2 3" key="1">
    <citation type="journal article" date="2019" name="Genome Biol. Evol.">
        <title>Insights into the evolution of the New World diploid cottons (Gossypium, subgenus Houzingenia) based on genome sequencing.</title>
        <authorList>
            <person name="Grover C.E."/>
            <person name="Arick M.A. 2nd"/>
            <person name="Thrash A."/>
            <person name="Conover J.L."/>
            <person name="Sanders W.S."/>
            <person name="Peterson D.G."/>
            <person name="Frelichowski J.E."/>
            <person name="Scheffler J.A."/>
            <person name="Scheffler B.E."/>
            <person name="Wendel J.F."/>
        </authorList>
    </citation>
    <scope>NUCLEOTIDE SEQUENCE [LARGE SCALE GENOMIC DNA]</scope>
    <source>
        <strain evidence="2">8</strain>
        <tissue evidence="2">Leaf</tissue>
    </source>
</reference>
<evidence type="ECO:0000259" key="1">
    <source>
        <dbReference type="Pfam" id="PF13456"/>
    </source>
</evidence>
<dbReference type="InterPro" id="IPR044730">
    <property type="entry name" value="RNase_H-like_dom_plant"/>
</dbReference>
<dbReference type="Pfam" id="PF13456">
    <property type="entry name" value="RVT_3"/>
    <property type="match status" value="1"/>
</dbReference>
<comment type="caution">
    <text evidence="2">The sequence shown here is derived from an EMBL/GenBank/DDBJ whole genome shotgun (WGS) entry which is preliminary data.</text>
</comment>
<name>A0A7J8PD93_GOSRA</name>
<dbReference type="PROSITE" id="PS51257">
    <property type="entry name" value="PROKAR_LIPOPROTEIN"/>
    <property type="match status" value="1"/>
</dbReference>
<dbReference type="Proteomes" id="UP000593578">
    <property type="component" value="Unassembled WGS sequence"/>
</dbReference>
<dbReference type="InterPro" id="IPR036397">
    <property type="entry name" value="RNaseH_sf"/>
</dbReference>
<sequence>MFDRYPMHKRIEIAMVVWALCSCFECRSDVLDKSIRWNPPPILLVKINIDAIFSLQQRKACLRVVIKDASGMIMGACSRVTLPVSSVIFVEALAVLHMLRFAVDLEFQFVVLERDARKIVQMLQAESDDFFAISALIWEAKGLSQLFLECRFAFLERSRNRTEYAVAEEGMSRLEDRF</sequence>
<gene>
    <name evidence="2" type="ORF">Gorai_000312</name>
</gene>
<dbReference type="AlphaFoldDB" id="A0A7J8PD93"/>
<dbReference type="PANTHER" id="PTHR47074">
    <property type="entry name" value="BNAC02G40300D PROTEIN"/>
    <property type="match status" value="1"/>
</dbReference>